<protein>
    <recommendedName>
        <fullName evidence="1">Glycosyltransferase 2-like domain-containing protein</fullName>
    </recommendedName>
</protein>
<name>A0A7W8U6J9_9HYPH</name>
<dbReference type="GO" id="GO:0016758">
    <property type="term" value="F:hexosyltransferase activity"/>
    <property type="evidence" value="ECO:0007669"/>
    <property type="project" value="UniProtKB-ARBA"/>
</dbReference>
<sequence length="405" mass="46146">MFAQPKLTICVPSRNRQRYFQETIRSLLMNLRTDIEYIFADNSDDPSIMNSFMEDVVADPRVKYLPSGDRVFSMVDNWDRCVEVATGEFICMIGDDDYVDANVVDLISRSQVEHNVVDVFVWSRLTYNWPGNRPNHCNVSAPLGTDVHRLPRAWLYQEFFSWKGNTATPNMAFGFYHGAVSKRVMDKIKAKFGGKYCEYPVVDFENVCKVLVTAEHMFYSERPFSVLGSCAESNSAKIKLTDKVKDQHAVFMIETGRNIDEDPHMKHFPFPSALGLAACIAQTQHWFLSQYGYSPMAGWEANFAEACGMSCGIMGSRQDFDRTVAGYRAAFGKWKGGKYLKHFKPVDYVEPTGSLFFTGVSNNHLYLDEEIGGVETPAELYHLVNQMLERQEALNLNFNEHFKSA</sequence>
<dbReference type="PANTHER" id="PTHR22916">
    <property type="entry name" value="GLYCOSYLTRANSFERASE"/>
    <property type="match status" value="1"/>
</dbReference>
<accession>A0A7W8U6J9</accession>
<dbReference type="PANTHER" id="PTHR22916:SF3">
    <property type="entry name" value="UDP-GLCNAC:BETAGAL BETA-1,3-N-ACETYLGLUCOSAMINYLTRANSFERASE-LIKE PROTEIN 1"/>
    <property type="match status" value="1"/>
</dbReference>
<dbReference type="CDD" id="cd00761">
    <property type="entry name" value="Glyco_tranf_GTA_type"/>
    <property type="match status" value="1"/>
</dbReference>
<keyword evidence="3" id="KW-1185">Reference proteome</keyword>
<proteinExistence type="predicted"/>
<evidence type="ECO:0000259" key="1">
    <source>
        <dbReference type="Pfam" id="PF00535"/>
    </source>
</evidence>
<dbReference type="Pfam" id="PF00535">
    <property type="entry name" value="Glycos_transf_2"/>
    <property type="match status" value="1"/>
</dbReference>
<dbReference type="Proteomes" id="UP000585507">
    <property type="component" value="Unassembled WGS sequence"/>
</dbReference>
<gene>
    <name evidence="2" type="ORF">GGD55_000431</name>
</gene>
<evidence type="ECO:0000313" key="3">
    <source>
        <dbReference type="Proteomes" id="UP000585507"/>
    </source>
</evidence>
<dbReference type="Gene3D" id="3.90.550.10">
    <property type="entry name" value="Spore Coat Polysaccharide Biosynthesis Protein SpsA, Chain A"/>
    <property type="match status" value="1"/>
</dbReference>
<dbReference type="InterPro" id="IPR029044">
    <property type="entry name" value="Nucleotide-diphossugar_trans"/>
</dbReference>
<evidence type="ECO:0000313" key="2">
    <source>
        <dbReference type="EMBL" id="MBB5533770.1"/>
    </source>
</evidence>
<reference evidence="2 3" key="1">
    <citation type="submission" date="2020-08" db="EMBL/GenBank/DDBJ databases">
        <title>Genomic Encyclopedia of Type Strains, Phase IV (KMG-V): Genome sequencing to study the core and pangenomes of soil and plant-associated prokaryotes.</title>
        <authorList>
            <person name="Whitman W."/>
        </authorList>
    </citation>
    <scope>NUCLEOTIDE SEQUENCE [LARGE SCALE GENOMIC DNA]</scope>
    <source>
        <strain evidence="2 3">SEMIA 4084</strain>
    </source>
</reference>
<dbReference type="RefSeq" id="WP_018324076.1">
    <property type="nucleotide sequence ID" value="NZ_JACHBK010000001.1"/>
</dbReference>
<feature type="domain" description="Glycosyltransferase 2-like" evidence="1">
    <location>
        <begin position="8"/>
        <end position="129"/>
    </location>
</feature>
<dbReference type="EMBL" id="JACHBK010000001">
    <property type="protein sequence ID" value="MBB5533770.1"/>
    <property type="molecule type" value="Genomic_DNA"/>
</dbReference>
<dbReference type="InterPro" id="IPR001173">
    <property type="entry name" value="Glyco_trans_2-like"/>
</dbReference>
<organism evidence="2 3">
    <name type="scientific">Rhizobium giardinii</name>
    <dbReference type="NCBI Taxonomy" id="56731"/>
    <lineage>
        <taxon>Bacteria</taxon>
        <taxon>Pseudomonadati</taxon>
        <taxon>Pseudomonadota</taxon>
        <taxon>Alphaproteobacteria</taxon>
        <taxon>Hyphomicrobiales</taxon>
        <taxon>Rhizobiaceae</taxon>
        <taxon>Rhizobium/Agrobacterium group</taxon>
        <taxon>Rhizobium</taxon>
    </lineage>
</organism>
<dbReference type="SUPFAM" id="SSF53448">
    <property type="entry name" value="Nucleotide-diphospho-sugar transferases"/>
    <property type="match status" value="1"/>
</dbReference>
<comment type="caution">
    <text evidence="2">The sequence shown here is derived from an EMBL/GenBank/DDBJ whole genome shotgun (WGS) entry which is preliminary data.</text>
</comment>
<dbReference type="AlphaFoldDB" id="A0A7W8U6J9"/>